<evidence type="ECO:0000313" key="1">
    <source>
        <dbReference type="EMBL" id="KAK9950458.1"/>
    </source>
</evidence>
<reference evidence="1 2" key="1">
    <citation type="journal article" date="2023" name="G3 (Bethesda)">
        <title>A chromosome-length genome assembly and annotation of blackberry (Rubus argutus, cv. 'Hillquist').</title>
        <authorList>
            <person name="Bruna T."/>
            <person name="Aryal R."/>
            <person name="Dudchenko O."/>
            <person name="Sargent D.J."/>
            <person name="Mead D."/>
            <person name="Buti M."/>
            <person name="Cavallini A."/>
            <person name="Hytonen T."/>
            <person name="Andres J."/>
            <person name="Pham M."/>
            <person name="Weisz D."/>
            <person name="Mascagni F."/>
            <person name="Usai G."/>
            <person name="Natali L."/>
            <person name="Bassil N."/>
            <person name="Fernandez G.E."/>
            <person name="Lomsadze A."/>
            <person name="Armour M."/>
            <person name="Olukolu B."/>
            <person name="Poorten T."/>
            <person name="Britton C."/>
            <person name="Davik J."/>
            <person name="Ashrafi H."/>
            <person name="Aiden E.L."/>
            <person name="Borodovsky M."/>
            <person name="Worthington M."/>
        </authorList>
    </citation>
    <scope>NUCLEOTIDE SEQUENCE [LARGE SCALE GENOMIC DNA]</scope>
    <source>
        <strain evidence="1">PI 553951</strain>
    </source>
</reference>
<comment type="caution">
    <text evidence="1">The sequence shown here is derived from an EMBL/GenBank/DDBJ whole genome shotgun (WGS) entry which is preliminary data.</text>
</comment>
<proteinExistence type="predicted"/>
<accession>A0AAW1YPH7</accession>
<name>A0AAW1YPH7_RUBAR</name>
<dbReference type="AlphaFoldDB" id="A0AAW1YPH7"/>
<evidence type="ECO:0000313" key="2">
    <source>
        <dbReference type="Proteomes" id="UP001457282"/>
    </source>
</evidence>
<dbReference type="Proteomes" id="UP001457282">
    <property type="component" value="Unassembled WGS sequence"/>
</dbReference>
<organism evidence="1 2">
    <name type="scientific">Rubus argutus</name>
    <name type="common">Southern blackberry</name>
    <dbReference type="NCBI Taxonomy" id="59490"/>
    <lineage>
        <taxon>Eukaryota</taxon>
        <taxon>Viridiplantae</taxon>
        <taxon>Streptophyta</taxon>
        <taxon>Embryophyta</taxon>
        <taxon>Tracheophyta</taxon>
        <taxon>Spermatophyta</taxon>
        <taxon>Magnoliopsida</taxon>
        <taxon>eudicotyledons</taxon>
        <taxon>Gunneridae</taxon>
        <taxon>Pentapetalae</taxon>
        <taxon>rosids</taxon>
        <taxon>fabids</taxon>
        <taxon>Rosales</taxon>
        <taxon>Rosaceae</taxon>
        <taxon>Rosoideae</taxon>
        <taxon>Rosoideae incertae sedis</taxon>
        <taxon>Rubus</taxon>
    </lineage>
</organism>
<dbReference type="EMBL" id="JBEDUW010000001">
    <property type="protein sequence ID" value="KAK9950458.1"/>
    <property type="molecule type" value="Genomic_DNA"/>
</dbReference>
<dbReference type="Pfam" id="PF14223">
    <property type="entry name" value="Retrotran_gag_2"/>
    <property type="match status" value="1"/>
</dbReference>
<gene>
    <name evidence="1" type="ORF">M0R45_005948</name>
</gene>
<protein>
    <recommendedName>
        <fullName evidence="3">DUF4219 domain-containing protein</fullName>
    </recommendedName>
</protein>
<sequence length="105" mass="11892">MAATDVSGANIVHKVLDQDNYEFWSFRVKTYLLAKDLWSVVTNEAPKKEANEVEFNNWSKKNAEALHAIHICCGDDMFPIVNGLDKAKAAWDKLEDTFNSTISTR</sequence>
<keyword evidence="2" id="KW-1185">Reference proteome</keyword>
<evidence type="ECO:0008006" key="3">
    <source>
        <dbReference type="Google" id="ProtNLM"/>
    </source>
</evidence>